<proteinExistence type="predicted"/>
<dbReference type="AlphaFoldDB" id="A0A1H3VZL4"/>
<dbReference type="EMBL" id="FNRA01000001">
    <property type="protein sequence ID" value="SDZ80239.1"/>
    <property type="molecule type" value="Genomic_DNA"/>
</dbReference>
<protein>
    <submittedName>
        <fullName evidence="1">Predicted nucleotidyltransferase component of viral defense system</fullName>
    </submittedName>
</protein>
<keyword evidence="2" id="KW-1185">Reference proteome</keyword>
<dbReference type="STRING" id="425514.SAMN05443550_10131"/>
<evidence type="ECO:0000313" key="2">
    <source>
        <dbReference type="Proteomes" id="UP000198850"/>
    </source>
</evidence>
<reference evidence="1 2" key="1">
    <citation type="submission" date="2016-10" db="EMBL/GenBank/DDBJ databases">
        <authorList>
            <person name="de Groot N.N."/>
        </authorList>
    </citation>
    <scope>NUCLEOTIDE SEQUENCE [LARGE SCALE GENOMIC DNA]</scope>
    <source>
        <strain evidence="1 2">DSM 19033</strain>
    </source>
</reference>
<dbReference type="GO" id="GO:0016740">
    <property type="term" value="F:transferase activity"/>
    <property type="evidence" value="ECO:0007669"/>
    <property type="project" value="UniProtKB-KW"/>
</dbReference>
<keyword evidence="1" id="KW-0808">Transferase</keyword>
<dbReference type="InterPro" id="IPR014942">
    <property type="entry name" value="AbiEii"/>
</dbReference>
<dbReference type="Pfam" id="PF08843">
    <property type="entry name" value="AbiEii"/>
    <property type="match status" value="1"/>
</dbReference>
<dbReference type="Proteomes" id="UP000198850">
    <property type="component" value="Unassembled WGS sequence"/>
</dbReference>
<name>A0A1H3VZL4_9SPHI</name>
<sequence length="286" mass="33016">MIKEWLEDYHPANREEAKDALREIMQEITLAGLNRAGFFGKAAFYGGTALRIFYGLDRFSEDLDFSLLAVDTNFSLKKYQDAIINEFAALGMQVSISEKQKAARSNINSAFLKSETIWKELVLEGVIPQNGLKEVASIKIKIEVDKEPPLGFSTEEKLLLKPFSFYVKCLSLPDLFAGKMHALLFRKWGTNVKGRDWYDMEWYIKKGYPLNLDHFLLRAIDSGDWKKETINEEEFRKLLSEKIESVKMDFVKADISRFIKDQKVLEIWSASYFHDLIAKLKINISS</sequence>
<organism evidence="1 2">
    <name type="scientific">Pedobacter hartonius</name>
    <dbReference type="NCBI Taxonomy" id="425514"/>
    <lineage>
        <taxon>Bacteria</taxon>
        <taxon>Pseudomonadati</taxon>
        <taxon>Bacteroidota</taxon>
        <taxon>Sphingobacteriia</taxon>
        <taxon>Sphingobacteriales</taxon>
        <taxon>Sphingobacteriaceae</taxon>
        <taxon>Pedobacter</taxon>
    </lineage>
</organism>
<dbReference type="RefSeq" id="WP_090554070.1">
    <property type="nucleotide sequence ID" value="NZ_FNRA01000001.1"/>
</dbReference>
<dbReference type="Gene3D" id="3.10.450.620">
    <property type="entry name" value="JHP933, nucleotidyltransferase-like core domain"/>
    <property type="match status" value="1"/>
</dbReference>
<dbReference type="OrthoDB" id="9780929at2"/>
<evidence type="ECO:0000313" key="1">
    <source>
        <dbReference type="EMBL" id="SDZ80239.1"/>
    </source>
</evidence>
<accession>A0A1H3VZL4</accession>
<gene>
    <name evidence="1" type="ORF">SAMN05443550_10131</name>
</gene>